<dbReference type="AlphaFoldDB" id="A0A1W5CUJ1"/>
<protein>
    <submittedName>
        <fullName evidence="2">Tetratricopeptide-like helical domain</fullName>
    </submittedName>
</protein>
<dbReference type="Gene3D" id="1.25.40.10">
    <property type="entry name" value="Tetratricopeptide repeat domain"/>
    <property type="match status" value="1"/>
</dbReference>
<evidence type="ECO:0000313" key="2">
    <source>
        <dbReference type="EMBL" id="SLM34462.1"/>
    </source>
</evidence>
<keyword evidence="3" id="KW-1185">Reference proteome</keyword>
<sequence length="500" mass="54210">MTKKKQSLPSDKKTGKRKPVGPETADDFLAAGVHFEEAGEKWRAGDAAKATRFFVRAIETYDSGLQGFPHSFDLAYNKARVQYEITQNPRLASQLPTPLIHLLQIALDSNRYAVTLNQENADGLFNTAQVLTSLAETVGEGRHASEEARDQALKMLQEALELFQRCLTVQEFQFTRAQEQAGMPEDDATSTEDKSTVNDNPTSEGERWASIIEPITKDSLLDTALAQLETLTTVCGLVSSQGASAFAWIEEYSRNLLQPKIAAYIDGTNRNHEVALARANFTAAYSDASFRAGQLDLPTYERDLTAAFSQDLDLSTDPQGLCDRADALIALNASIVASTGYVHNIPVKEIAQIKNLQWSQLTKALNDLAAAAKLPAAENLSRIHMRRGDCELLRLRLSEQPVPHATASTNRNTLLKNAKVHCQSAAKLAAVSGSADEETEASAKAGVVDGVSFNETNALEPAAEYFNANATLIEVLQEMTEDGLLPAEILAGLVGGSMVA</sequence>
<feature type="region of interest" description="Disordered" evidence="1">
    <location>
        <begin position="177"/>
        <end position="205"/>
    </location>
</feature>
<evidence type="ECO:0000313" key="3">
    <source>
        <dbReference type="Proteomes" id="UP000192927"/>
    </source>
</evidence>
<reference evidence="3" key="1">
    <citation type="submission" date="2017-03" db="EMBL/GenBank/DDBJ databases">
        <authorList>
            <person name="Sharma R."/>
            <person name="Thines M."/>
        </authorList>
    </citation>
    <scope>NUCLEOTIDE SEQUENCE [LARGE SCALE GENOMIC DNA]</scope>
</reference>
<dbReference type="EMBL" id="FWEW01000275">
    <property type="protein sequence ID" value="SLM34462.1"/>
    <property type="molecule type" value="Genomic_DNA"/>
</dbReference>
<dbReference type="Proteomes" id="UP000192927">
    <property type="component" value="Unassembled WGS sequence"/>
</dbReference>
<evidence type="ECO:0000256" key="1">
    <source>
        <dbReference type="SAM" id="MobiDB-lite"/>
    </source>
</evidence>
<accession>A0A1W5CUJ1</accession>
<dbReference type="InterPro" id="IPR011990">
    <property type="entry name" value="TPR-like_helical_dom_sf"/>
</dbReference>
<name>A0A1W5CUJ1_9LECA</name>
<organism evidence="2 3">
    <name type="scientific">Lasallia pustulata</name>
    <dbReference type="NCBI Taxonomy" id="136370"/>
    <lineage>
        <taxon>Eukaryota</taxon>
        <taxon>Fungi</taxon>
        <taxon>Dikarya</taxon>
        <taxon>Ascomycota</taxon>
        <taxon>Pezizomycotina</taxon>
        <taxon>Lecanoromycetes</taxon>
        <taxon>OSLEUM clade</taxon>
        <taxon>Umbilicariomycetidae</taxon>
        <taxon>Umbilicariales</taxon>
        <taxon>Umbilicariaceae</taxon>
        <taxon>Lasallia</taxon>
    </lineage>
</organism>
<proteinExistence type="predicted"/>
<dbReference type="SUPFAM" id="SSF48452">
    <property type="entry name" value="TPR-like"/>
    <property type="match status" value="1"/>
</dbReference>
<feature type="region of interest" description="Disordered" evidence="1">
    <location>
        <begin position="1"/>
        <end position="24"/>
    </location>
</feature>